<evidence type="ECO:0000256" key="6">
    <source>
        <dbReference type="ARBA" id="ARBA00022723"/>
    </source>
</evidence>
<dbReference type="SUPFAM" id="SSF56091">
    <property type="entry name" value="DNA ligase/mRNA capping enzyme, catalytic domain"/>
    <property type="match status" value="1"/>
</dbReference>
<dbReference type="SUPFAM" id="SSF52113">
    <property type="entry name" value="BRCT domain"/>
    <property type="match status" value="1"/>
</dbReference>
<feature type="binding site" evidence="15">
    <location>
        <position position="297"/>
    </location>
    <ligand>
        <name>NAD(+)</name>
        <dbReference type="ChEBI" id="CHEBI:57540"/>
    </ligand>
</feature>
<evidence type="ECO:0000256" key="7">
    <source>
        <dbReference type="ARBA" id="ARBA00022763"/>
    </source>
</evidence>
<dbReference type="InterPro" id="IPR013840">
    <property type="entry name" value="DNAligase_N"/>
</dbReference>
<feature type="active site" description="N6-AMP-lysine intermediate" evidence="15">
    <location>
        <position position="123"/>
    </location>
</feature>
<comment type="caution">
    <text evidence="15">Lacks conserved residue(s) required for the propagation of feature annotation.</text>
</comment>
<dbReference type="CDD" id="cd00114">
    <property type="entry name" value="LIGANc"/>
    <property type="match status" value="1"/>
</dbReference>
<keyword evidence="6 15" id="KW-0479">Metal-binding</keyword>
<comment type="function">
    <text evidence="1 15">DNA ligase that catalyzes the formation of phosphodiester linkages between 5'-phosphoryl and 3'-hydroxyl groups in double-stranded DNA using NAD as a coenzyme and as the energy source for the reaction. It is essential for DNA replication and repair of damaged DNA.</text>
</comment>
<evidence type="ECO:0000313" key="18">
    <source>
        <dbReference type="EMBL" id="MEF7617332.1"/>
    </source>
</evidence>
<reference evidence="18 19" key="1">
    <citation type="submission" date="2024-02" db="EMBL/GenBank/DDBJ databases">
        <title>Genome sequence of Aquincola sp. MAHUQ-54.</title>
        <authorList>
            <person name="Huq M.A."/>
        </authorList>
    </citation>
    <scope>NUCLEOTIDE SEQUENCE [LARGE SCALE GENOMIC DNA]</scope>
    <source>
        <strain evidence="18 19">MAHUQ-54</strain>
    </source>
</reference>
<dbReference type="InterPro" id="IPR001679">
    <property type="entry name" value="DNA_ligase"/>
</dbReference>
<comment type="caution">
    <text evidence="18">The sequence shown here is derived from an EMBL/GenBank/DDBJ whole genome shotgun (WGS) entry which is preliminary data.</text>
</comment>
<dbReference type="InterPro" id="IPR004150">
    <property type="entry name" value="NAD_DNA_ligase_OB"/>
</dbReference>
<evidence type="ECO:0000256" key="2">
    <source>
        <dbReference type="ARBA" id="ARBA00012722"/>
    </source>
</evidence>
<keyword evidence="12 15" id="KW-0464">Manganese</keyword>
<comment type="similarity">
    <text evidence="14 15">Belongs to the NAD-dependent DNA ligase family. LigA subfamily.</text>
</comment>
<dbReference type="HAMAP" id="MF_01588">
    <property type="entry name" value="DNA_ligase_A"/>
    <property type="match status" value="1"/>
</dbReference>
<evidence type="ECO:0000256" key="8">
    <source>
        <dbReference type="ARBA" id="ARBA00022833"/>
    </source>
</evidence>
<evidence type="ECO:0000256" key="14">
    <source>
        <dbReference type="ARBA" id="ARBA00060881"/>
    </source>
</evidence>
<dbReference type="Pfam" id="PF12826">
    <property type="entry name" value="HHH_2"/>
    <property type="match status" value="1"/>
</dbReference>
<dbReference type="InterPro" id="IPR036420">
    <property type="entry name" value="BRCT_dom_sf"/>
</dbReference>
<evidence type="ECO:0000256" key="1">
    <source>
        <dbReference type="ARBA" id="ARBA00004067"/>
    </source>
</evidence>
<dbReference type="InterPro" id="IPR018239">
    <property type="entry name" value="DNA_ligase_AS"/>
</dbReference>
<comment type="catalytic activity">
    <reaction evidence="13 15 16">
        <text>NAD(+) + (deoxyribonucleotide)n-3'-hydroxyl + 5'-phospho-(deoxyribonucleotide)m = (deoxyribonucleotide)n+m + AMP + beta-nicotinamide D-nucleotide.</text>
        <dbReference type="EC" id="6.5.1.2"/>
    </reaction>
</comment>
<dbReference type="AlphaFoldDB" id="A0AAW9QKK7"/>
<feature type="binding site" evidence="15">
    <location>
        <position position="439"/>
    </location>
    <ligand>
        <name>Zn(2+)</name>
        <dbReference type="ChEBI" id="CHEBI:29105"/>
    </ligand>
</feature>
<dbReference type="SUPFAM" id="SSF50249">
    <property type="entry name" value="Nucleic acid-binding proteins"/>
    <property type="match status" value="1"/>
</dbReference>
<feature type="binding site" evidence="15">
    <location>
        <begin position="84"/>
        <end position="85"/>
    </location>
    <ligand>
        <name>NAD(+)</name>
        <dbReference type="ChEBI" id="CHEBI:57540"/>
    </ligand>
</feature>
<dbReference type="GO" id="GO:0006260">
    <property type="term" value="P:DNA replication"/>
    <property type="evidence" value="ECO:0007669"/>
    <property type="project" value="UniProtKB-KW"/>
</dbReference>
<dbReference type="Gene3D" id="1.10.150.20">
    <property type="entry name" value="5' to 3' exonuclease, C-terminal subdomain"/>
    <property type="match status" value="2"/>
</dbReference>
<feature type="binding site" evidence="15">
    <location>
        <position position="415"/>
    </location>
    <ligand>
        <name>Zn(2+)</name>
        <dbReference type="ChEBI" id="CHEBI:29105"/>
    </ligand>
</feature>
<dbReference type="FunFam" id="1.10.287.610:FF:000002">
    <property type="entry name" value="DNA ligase"/>
    <property type="match status" value="1"/>
</dbReference>
<dbReference type="Proteomes" id="UP001336250">
    <property type="component" value="Unassembled WGS sequence"/>
</dbReference>
<dbReference type="PROSITE" id="PS50172">
    <property type="entry name" value="BRCT"/>
    <property type="match status" value="1"/>
</dbReference>
<dbReference type="PANTHER" id="PTHR23389">
    <property type="entry name" value="CHROMOSOME TRANSMISSION FIDELITY FACTOR 18"/>
    <property type="match status" value="1"/>
</dbReference>
<dbReference type="Gene3D" id="6.20.10.30">
    <property type="match status" value="1"/>
</dbReference>
<dbReference type="PANTHER" id="PTHR23389:SF9">
    <property type="entry name" value="DNA LIGASE"/>
    <property type="match status" value="1"/>
</dbReference>
<comment type="cofactor">
    <cofactor evidence="15">
        <name>Mg(2+)</name>
        <dbReference type="ChEBI" id="CHEBI:18420"/>
    </cofactor>
    <cofactor evidence="15">
        <name>Mn(2+)</name>
        <dbReference type="ChEBI" id="CHEBI:29035"/>
    </cofactor>
</comment>
<keyword evidence="5 15" id="KW-0235">DNA replication</keyword>
<name>A0AAW9QKK7_9BURK</name>
<dbReference type="SMART" id="SM00292">
    <property type="entry name" value="BRCT"/>
    <property type="match status" value="1"/>
</dbReference>
<dbReference type="NCBIfam" id="TIGR00575">
    <property type="entry name" value="dnlj"/>
    <property type="match status" value="1"/>
</dbReference>
<dbReference type="Gene3D" id="3.30.470.30">
    <property type="entry name" value="DNA ligase/mRNA capping enzyme"/>
    <property type="match status" value="1"/>
</dbReference>
<evidence type="ECO:0000259" key="17">
    <source>
        <dbReference type="PROSITE" id="PS50172"/>
    </source>
</evidence>
<dbReference type="PROSITE" id="PS01056">
    <property type="entry name" value="DNA_LIGASE_N2"/>
    <property type="match status" value="1"/>
</dbReference>
<feature type="domain" description="BRCT" evidence="17">
    <location>
        <begin position="599"/>
        <end position="681"/>
    </location>
</feature>
<sequence length="681" mass="73850">MPSPDPIATRAAELRRLLEEHAHNYYVLDAPTIPDAEYDKLFHELQQIEERHPELRTPDSPTQRVIGAVMEGLVAVRHTVPMLSIKTETDTTPAGATKFDTSVRNALKLTDTDPPVRYCAELKFDGLAINLRYEAGALVQAATRGDGETGEDVTHTIRMVGAIPKRLKKSSAAVIEVRGEVFMRRDDFEALNERQRESGGKTFVNPRNAAAGVVRQLDANIARQRPLSFFAYGLGDVQGWEVPGSHSATLDALGRMGVPVNADREVVDGADGLAAFHARIAAQRDALPFDIDGVVYKVDDRALQQQLGFKTREPRWAVAHKYPAQEQVTTLRDIEIQVGRTGKLTPVAKLEPVFVGGTTVSNATLHNVFELRRKGVRIGDKVIVRRAGDVIPEVVGRVPGIRAAYVPNFRMPRECPVCGSAVVREQGGVNHRCSGGLFCAAQRKQALLHFAGRRAMDVEGLGDKLVDQLVDGGLIRTLPELYTLGIAKLAALDRMAEKSAANLVQALEKSKQTTLGRFLYALGIRQVGESTAKDLARHFGQLDAVMDATVEQLLEVPDVGPIVAQSIRTFFDQPHNREVVEHLRAAGITWAETEGVERAASKPLAGKTFVLTGTLPTLSRDEAKDLLEAAGAKVAGSVSKKTSFVVAGEEAGSKLEKAQQLGVAVIDESAMLAMLEAPPAA</sequence>
<dbReference type="PROSITE" id="PS01055">
    <property type="entry name" value="DNA_LIGASE_N1"/>
    <property type="match status" value="1"/>
</dbReference>
<evidence type="ECO:0000256" key="10">
    <source>
        <dbReference type="ARBA" id="ARBA00023027"/>
    </source>
</evidence>
<evidence type="ECO:0000256" key="4">
    <source>
        <dbReference type="ARBA" id="ARBA00022598"/>
    </source>
</evidence>
<evidence type="ECO:0000256" key="12">
    <source>
        <dbReference type="ARBA" id="ARBA00023211"/>
    </source>
</evidence>
<dbReference type="FunFam" id="2.40.50.140:FF:000012">
    <property type="entry name" value="DNA ligase"/>
    <property type="match status" value="1"/>
</dbReference>
<evidence type="ECO:0000256" key="9">
    <source>
        <dbReference type="ARBA" id="ARBA00022842"/>
    </source>
</evidence>
<evidence type="ECO:0000256" key="13">
    <source>
        <dbReference type="ARBA" id="ARBA00034005"/>
    </source>
</evidence>
<feature type="binding site" evidence="15">
    <location>
        <position position="180"/>
    </location>
    <ligand>
        <name>NAD(+)</name>
        <dbReference type="ChEBI" id="CHEBI:57540"/>
    </ligand>
</feature>
<dbReference type="Gene3D" id="1.10.287.610">
    <property type="entry name" value="Helix hairpin bin"/>
    <property type="match status" value="1"/>
</dbReference>
<dbReference type="Pfam" id="PF03120">
    <property type="entry name" value="OB_DNA_ligase"/>
    <property type="match status" value="1"/>
</dbReference>
<dbReference type="Pfam" id="PF00533">
    <property type="entry name" value="BRCT"/>
    <property type="match status" value="1"/>
</dbReference>
<keyword evidence="11 15" id="KW-0234">DNA repair</keyword>
<dbReference type="GO" id="GO:0003911">
    <property type="term" value="F:DNA ligase (NAD+) activity"/>
    <property type="evidence" value="ECO:0007669"/>
    <property type="project" value="UniProtKB-UniRule"/>
</dbReference>
<evidence type="ECO:0000256" key="16">
    <source>
        <dbReference type="RuleBase" id="RU000618"/>
    </source>
</evidence>
<dbReference type="GO" id="GO:0006281">
    <property type="term" value="P:DNA repair"/>
    <property type="evidence" value="ECO:0007669"/>
    <property type="project" value="UniProtKB-KW"/>
</dbReference>
<proteinExistence type="inferred from homology"/>
<feature type="binding site" evidence="15">
    <location>
        <begin position="35"/>
        <end position="39"/>
    </location>
    <ligand>
        <name>NAD(+)</name>
        <dbReference type="ChEBI" id="CHEBI:57540"/>
    </ligand>
</feature>
<dbReference type="InterPro" id="IPR003583">
    <property type="entry name" value="Hlx-hairpin-Hlx_DNA-bd_motif"/>
</dbReference>
<feature type="binding site" evidence="15">
    <location>
        <position position="121"/>
    </location>
    <ligand>
        <name>NAD(+)</name>
        <dbReference type="ChEBI" id="CHEBI:57540"/>
    </ligand>
</feature>
<dbReference type="SMART" id="SM00278">
    <property type="entry name" value="HhH1"/>
    <property type="match status" value="4"/>
</dbReference>
<evidence type="ECO:0000313" key="19">
    <source>
        <dbReference type="Proteomes" id="UP001336250"/>
    </source>
</evidence>
<accession>A0AAW9QKK7</accession>
<evidence type="ECO:0000256" key="5">
    <source>
        <dbReference type="ARBA" id="ARBA00022705"/>
    </source>
</evidence>
<feature type="binding site" evidence="15">
    <location>
        <position position="144"/>
    </location>
    <ligand>
        <name>NAD(+)</name>
        <dbReference type="ChEBI" id="CHEBI:57540"/>
    </ligand>
</feature>
<keyword evidence="10 15" id="KW-0520">NAD</keyword>
<dbReference type="EC" id="6.5.1.2" evidence="2 15"/>
<dbReference type="EMBL" id="JAZIBG010000056">
    <property type="protein sequence ID" value="MEF7617332.1"/>
    <property type="molecule type" value="Genomic_DNA"/>
</dbReference>
<keyword evidence="4 15" id="KW-0436">Ligase</keyword>
<dbReference type="Pfam" id="PF03119">
    <property type="entry name" value="DNA_ligase_ZBD"/>
    <property type="match status" value="1"/>
</dbReference>
<dbReference type="Gene3D" id="2.40.50.140">
    <property type="entry name" value="Nucleic acid-binding proteins"/>
    <property type="match status" value="1"/>
</dbReference>
<dbReference type="InterPro" id="IPR010994">
    <property type="entry name" value="RuvA_2-like"/>
</dbReference>
<dbReference type="InterPro" id="IPR041663">
    <property type="entry name" value="DisA/LigA_HHH"/>
</dbReference>
<dbReference type="InterPro" id="IPR012340">
    <property type="entry name" value="NA-bd_OB-fold"/>
</dbReference>
<dbReference type="PIRSF" id="PIRSF001604">
    <property type="entry name" value="LigA"/>
    <property type="match status" value="1"/>
</dbReference>
<gene>
    <name evidence="15 18" type="primary">ligA</name>
    <name evidence="18" type="ORF">V4F39_25700</name>
</gene>
<keyword evidence="7 15" id="KW-0227">DNA damage</keyword>
<dbReference type="RefSeq" id="WP_332293096.1">
    <property type="nucleotide sequence ID" value="NZ_JAZIBG010000056.1"/>
</dbReference>
<keyword evidence="9 15" id="KW-0460">Magnesium</keyword>
<dbReference type="Gene3D" id="3.40.50.10190">
    <property type="entry name" value="BRCT domain"/>
    <property type="match status" value="1"/>
</dbReference>
<dbReference type="InterPro" id="IPR004149">
    <property type="entry name" value="Znf_DNAligase_C4"/>
</dbReference>
<dbReference type="Pfam" id="PF01653">
    <property type="entry name" value="DNA_ligase_aden"/>
    <property type="match status" value="1"/>
</dbReference>
<organism evidence="18 19">
    <name type="scientific">Aquincola agrisoli</name>
    <dbReference type="NCBI Taxonomy" id="3119538"/>
    <lineage>
        <taxon>Bacteria</taxon>
        <taxon>Pseudomonadati</taxon>
        <taxon>Pseudomonadota</taxon>
        <taxon>Betaproteobacteria</taxon>
        <taxon>Burkholderiales</taxon>
        <taxon>Sphaerotilaceae</taxon>
        <taxon>Aquincola</taxon>
    </lineage>
</organism>
<dbReference type="FunFam" id="1.10.150.20:FF:000006">
    <property type="entry name" value="DNA ligase"/>
    <property type="match status" value="1"/>
</dbReference>
<dbReference type="FunFam" id="3.40.50.10190:FF:000054">
    <property type="entry name" value="DNA ligase"/>
    <property type="match status" value="1"/>
</dbReference>
<dbReference type="GO" id="GO:0003677">
    <property type="term" value="F:DNA binding"/>
    <property type="evidence" value="ECO:0007669"/>
    <property type="project" value="InterPro"/>
</dbReference>
<dbReference type="FunFam" id="1.10.150.20:FF:000007">
    <property type="entry name" value="DNA ligase"/>
    <property type="match status" value="1"/>
</dbReference>
<dbReference type="NCBIfam" id="NF005932">
    <property type="entry name" value="PRK07956.1"/>
    <property type="match status" value="1"/>
</dbReference>
<dbReference type="FunFam" id="3.30.470.30:FF:000001">
    <property type="entry name" value="DNA ligase"/>
    <property type="match status" value="1"/>
</dbReference>
<dbReference type="InterPro" id="IPR001357">
    <property type="entry name" value="BRCT_dom"/>
</dbReference>
<dbReference type="GO" id="GO:0005829">
    <property type="term" value="C:cytosol"/>
    <property type="evidence" value="ECO:0007669"/>
    <property type="project" value="TreeGrafter"/>
</dbReference>
<evidence type="ECO:0000256" key="11">
    <source>
        <dbReference type="ARBA" id="ARBA00023204"/>
    </source>
</evidence>
<dbReference type="InterPro" id="IPR013839">
    <property type="entry name" value="DNAligase_adenylation"/>
</dbReference>
<dbReference type="GO" id="GO:0046872">
    <property type="term" value="F:metal ion binding"/>
    <property type="evidence" value="ECO:0007669"/>
    <property type="project" value="UniProtKB-KW"/>
</dbReference>
<evidence type="ECO:0000256" key="15">
    <source>
        <dbReference type="HAMAP-Rule" id="MF_01588"/>
    </source>
</evidence>
<dbReference type="SUPFAM" id="SSF47781">
    <property type="entry name" value="RuvA domain 2-like"/>
    <property type="match status" value="1"/>
</dbReference>
<dbReference type="SMART" id="SM00532">
    <property type="entry name" value="LIGANc"/>
    <property type="match status" value="1"/>
</dbReference>
<protein>
    <recommendedName>
        <fullName evidence="3 15">DNA ligase</fullName>
        <ecNumber evidence="2 15">6.5.1.2</ecNumber>
    </recommendedName>
    <alternativeName>
        <fullName evidence="15">Polydeoxyribonucleotide synthase [NAD(+)]</fullName>
    </alternativeName>
</protein>
<keyword evidence="19" id="KW-1185">Reference proteome</keyword>
<dbReference type="CDD" id="cd17748">
    <property type="entry name" value="BRCT_DNA_ligase_like"/>
    <property type="match status" value="1"/>
</dbReference>
<keyword evidence="8 15" id="KW-0862">Zinc</keyword>
<feature type="binding site" evidence="15">
    <location>
        <position position="321"/>
    </location>
    <ligand>
        <name>NAD(+)</name>
        <dbReference type="ChEBI" id="CHEBI:57540"/>
    </ligand>
</feature>
<evidence type="ECO:0000256" key="3">
    <source>
        <dbReference type="ARBA" id="ARBA00013308"/>
    </source>
</evidence>
<dbReference type="InterPro" id="IPR033136">
    <property type="entry name" value="DNA_ligase_CS"/>
</dbReference>
<dbReference type="Pfam" id="PF14520">
    <property type="entry name" value="HHH_5"/>
    <property type="match status" value="1"/>
</dbReference>
<feature type="binding site" evidence="15">
    <location>
        <position position="418"/>
    </location>
    <ligand>
        <name>Zn(2+)</name>
        <dbReference type="ChEBI" id="CHEBI:29105"/>
    </ligand>
</feature>